<name>A0A1E5VPB5_9POAL</name>
<accession>A0A1E5VPB5</accession>
<feature type="region of interest" description="Disordered" evidence="1">
    <location>
        <begin position="47"/>
        <end position="68"/>
    </location>
</feature>
<evidence type="ECO:0000313" key="3">
    <source>
        <dbReference type="Proteomes" id="UP000095767"/>
    </source>
</evidence>
<sequence length="68" mass="7485">MQFIQAQLHLQRKAGLGPRAMPMKSAGPVPPAMAPQQLYRGEKAKFSGVLHSSQPKNDISTIRMDLAR</sequence>
<dbReference type="Proteomes" id="UP000095767">
    <property type="component" value="Unassembled WGS sequence"/>
</dbReference>
<proteinExistence type="predicted"/>
<keyword evidence="3" id="KW-1185">Reference proteome</keyword>
<reference evidence="2 3" key="1">
    <citation type="submission" date="2016-09" db="EMBL/GenBank/DDBJ databases">
        <title>The draft genome of Dichanthelium oligosanthes: A C3 panicoid grass species.</title>
        <authorList>
            <person name="Studer A.J."/>
            <person name="Schnable J.C."/>
            <person name="Brutnell T.P."/>
        </authorList>
    </citation>
    <scope>NUCLEOTIDE SEQUENCE [LARGE SCALE GENOMIC DNA]</scope>
    <source>
        <strain evidence="3">cv. Kellogg 1175</strain>
        <tissue evidence="2">Leaf</tissue>
    </source>
</reference>
<dbReference type="AlphaFoldDB" id="A0A1E5VPB5"/>
<feature type="compositionally biased region" description="Polar residues" evidence="1">
    <location>
        <begin position="50"/>
        <end position="60"/>
    </location>
</feature>
<protein>
    <submittedName>
        <fullName evidence="2">Uncharacterized protein</fullName>
    </submittedName>
</protein>
<comment type="caution">
    <text evidence="2">The sequence shown here is derived from an EMBL/GenBank/DDBJ whole genome shotgun (WGS) entry which is preliminary data.</text>
</comment>
<dbReference type="EMBL" id="LWDX02033536">
    <property type="protein sequence ID" value="OEL26981.1"/>
    <property type="molecule type" value="Genomic_DNA"/>
</dbReference>
<gene>
    <name evidence="2" type="ORF">BAE44_0011996</name>
</gene>
<organism evidence="2 3">
    <name type="scientific">Dichanthelium oligosanthes</name>
    <dbReference type="NCBI Taxonomy" id="888268"/>
    <lineage>
        <taxon>Eukaryota</taxon>
        <taxon>Viridiplantae</taxon>
        <taxon>Streptophyta</taxon>
        <taxon>Embryophyta</taxon>
        <taxon>Tracheophyta</taxon>
        <taxon>Spermatophyta</taxon>
        <taxon>Magnoliopsida</taxon>
        <taxon>Liliopsida</taxon>
        <taxon>Poales</taxon>
        <taxon>Poaceae</taxon>
        <taxon>PACMAD clade</taxon>
        <taxon>Panicoideae</taxon>
        <taxon>Panicodae</taxon>
        <taxon>Paniceae</taxon>
        <taxon>Dichantheliinae</taxon>
        <taxon>Dichanthelium</taxon>
    </lineage>
</organism>
<dbReference type="STRING" id="888268.A0A1E5VPB5"/>
<evidence type="ECO:0000256" key="1">
    <source>
        <dbReference type="SAM" id="MobiDB-lite"/>
    </source>
</evidence>
<evidence type="ECO:0000313" key="2">
    <source>
        <dbReference type="EMBL" id="OEL26981.1"/>
    </source>
</evidence>